<comment type="caution">
    <text evidence="10">The sequence shown here is derived from an EMBL/GenBank/DDBJ whole genome shotgun (WGS) entry which is preliminary data.</text>
</comment>
<dbReference type="Pfam" id="PF01490">
    <property type="entry name" value="Aa_trans"/>
    <property type="match status" value="1"/>
</dbReference>
<dbReference type="GO" id="GO:0005774">
    <property type="term" value="C:vacuolar membrane"/>
    <property type="evidence" value="ECO:0007669"/>
    <property type="project" value="TreeGrafter"/>
</dbReference>
<dbReference type="InterPro" id="IPR013057">
    <property type="entry name" value="AA_transpt_TM"/>
</dbReference>
<evidence type="ECO:0000256" key="4">
    <source>
        <dbReference type="ARBA" id="ARBA00022692"/>
    </source>
</evidence>
<dbReference type="VEuPathDB" id="FungiDB:MUCCIDRAFT_108667"/>
<dbReference type="GO" id="GO:0015179">
    <property type="term" value="F:L-amino acid transmembrane transporter activity"/>
    <property type="evidence" value="ECO:0007669"/>
    <property type="project" value="TreeGrafter"/>
</dbReference>
<keyword evidence="5" id="KW-0029">Amino-acid transport</keyword>
<feature type="transmembrane region" description="Helical" evidence="8">
    <location>
        <begin position="411"/>
        <end position="436"/>
    </location>
</feature>
<dbReference type="OrthoDB" id="40134at2759"/>
<dbReference type="PANTHER" id="PTHR22950:SF692">
    <property type="entry name" value="TRANSMEMBRANE AMINO ACID TRANSPORTER FAMILY PROTEIN"/>
    <property type="match status" value="1"/>
</dbReference>
<feature type="domain" description="Amino acid transporter transmembrane" evidence="9">
    <location>
        <begin position="46"/>
        <end position="432"/>
    </location>
</feature>
<feature type="transmembrane region" description="Helical" evidence="8">
    <location>
        <begin position="378"/>
        <end position="399"/>
    </location>
</feature>
<gene>
    <name evidence="10" type="ORF">MUCCIDRAFT_108667</name>
</gene>
<reference evidence="10 11" key="1">
    <citation type="submission" date="2015-06" db="EMBL/GenBank/DDBJ databases">
        <title>Expansion of signal transduction pathways in fungi by whole-genome duplication.</title>
        <authorList>
            <consortium name="DOE Joint Genome Institute"/>
            <person name="Corrochano L.M."/>
            <person name="Kuo A."/>
            <person name="Marcet-Houben M."/>
            <person name="Polaino S."/>
            <person name="Salamov A."/>
            <person name="Villalobos J.M."/>
            <person name="Alvarez M.I."/>
            <person name="Avalos J."/>
            <person name="Benito E.P."/>
            <person name="Benoit I."/>
            <person name="Burger G."/>
            <person name="Camino L.P."/>
            <person name="Canovas D."/>
            <person name="Cerda-Olmedo E."/>
            <person name="Cheng J.-F."/>
            <person name="Dominguez A."/>
            <person name="Elias M."/>
            <person name="Eslava A.P."/>
            <person name="Glaser F."/>
            <person name="Grimwood J."/>
            <person name="Gutierrez G."/>
            <person name="Heitman J."/>
            <person name="Henrissat B."/>
            <person name="Iturriaga E.A."/>
            <person name="Lang B.F."/>
            <person name="Lavin J.L."/>
            <person name="Lee S."/>
            <person name="Li W."/>
            <person name="Lindquist E."/>
            <person name="Lopez-Garcia S."/>
            <person name="Luque E.M."/>
            <person name="Marcos A.T."/>
            <person name="Martin J."/>
            <person name="Mccluskey K."/>
            <person name="Medina H.R."/>
            <person name="Miralles-Duran A."/>
            <person name="Miyazaki A."/>
            <person name="Munoz-Torres E."/>
            <person name="Oguiza J.A."/>
            <person name="Ohm R."/>
            <person name="Olmedo M."/>
            <person name="Orejas M."/>
            <person name="Ortiz-Castellanos L."/>
            <person name="Pisabarro A.G."/>
            <person name="Rodriguez-Romero J."/>
            <person name="Ruiz-Herrera J."/>
            <person name="Ruiz-Vazquez R."/>
            <person name="Sanz C."/>
            <person name="Schackwitz W."/>
            <person name="Schmutz J."/>
            <person name="Shahriari M."/>
            <person name="Shelest E."/>
            <person name="Silva-Franco F."/>
            <person name="Soanes D."/>
            <person name="Syed K."/>
            <person name="Tagua V.G."/>
            <person name="Talbot N.J."/>
            <person name="Thon M."/>
            <person name="De Vries R.P."/>
            <person name="Wiebenga A."/>
            <person name="Yadav J.S."/>
            <person name="Braun E.L."/>
            <person name="Baker S."/>
            <person name="Garre V."/>
            <person name="Horwitz B."/>
            <person name="Torres-Martinez S."/>
            <person name="Idnurm A."/>
            <person name="Herrera-Estrella A."/>
            <person name="Gabaldon T."/>
            <person name="Grigoriev I.V."/>
        </authorList>
    </citation>
    <scope>NUCLEOTIDE SEQUENCE [LARGE SCALE GENOMIC DNA]</scope>
    <source>
        <strain evidence="10 11">CBS 277.49</strain>
    </source>
</reference>
<comment type="similarity">
    <text evidence="2">Belongs to the amino acid/polyamine transporter 2 family.</text>
</comment>
<keyword evidence="11" id="KW-1185">Reference proteome</keyword>
<dbReference type="EMBL" id="AMYB01000003">
    <property type="protein sequence ID" value="OAD04836.1"/>
    <property type="molecule type" value="Genomic_DNA"/>
</dbReference>
<evidence type="ECO:0000256" key="2">
    <source>
        <dbReference type="ARBA" id="ARBA00008066"/>
    </source>
</evidence>
<protein>
    <recommendedName>
        <fullName evidence="9">Amino acid transporter transmembrane domain-containing protein</fullName>
    </recommendedName>
</protein>
<feature type="transmembrane region" description="Helical" evidence="8">
    <location>
        <begin position="263"/>
        <end position="287"/>
    </location>
</feature>
<dbReference type="Proteomes" id="UP000077051">
    <property type="component" value="Unassembled WGS sequence"/>
</dbReference>
<feature type="transmembrane region" description="Helical" evidence="8">
    <location>
        <begin position="307"/>
        <end position="331"/>
    </location>
</feature>
<keyword evidence="7 8" id="KW-0472">Membrane</keyword>
<evidence type="ECO:0000256" key="5">
    <source>
        <dbReference type="ARBA" id="ARBA00022970"/>
    </source>
</evidence>
<dbReference type="PANTHER" id="PTHR22950">
    <property type="entry name" value="AMINO ACID TRANSPORTER"/>
    <property type="match status" value="1"/>
</dbReference>
<feature type="transmembrane region" description="Helical" evidence="8">
    <location>
        <begin position="221"/>
        <end position="242"/>
    </location>
</feature>
<dbReference type="STRING" id="747725.A0A168MF02"/>
<evidence type="ECO:0000256" key="8">
    <source>
        <dbReference type="SAM" id="Phobius"/>
    </source>
</evidence>
<evidence type="ECO:0000313" key="11">
    <source>
        <dbReference type="Proteomes" id="UP000077051"/>
    </source>
</evidence>
<feature type="transmembrane region" description="Helical" evidence="8">
    <location>
        <begin position="352"/>
        <end position="372"/>
    </location>
</feature>
<feature type="transmembrane region" description="Helical" evidence="8">
    <location>
        <begin position="77"/>
        <end position="102"/>
    </location>
</feature>
<evidence type="ECO:0000256" key="6">
    <source>
        <dbReference type="ARBA" id="ARBA00022989"/>
    </source>
</evidence>
<feature type="transmembrane region" description="Helical" evidence="8">
    <location>
        <begin position="164"/>
        <end position="181"/>
    </location>
</feature>
<feature type="transmembrane region" description="Helical" evidence="8">
    <location>
        <begin position="122"/>
        <end position="144"/>
    </location>
</feature>
<comment type="subcellular location">
    <subcellularLocation>
        <location evidence="1">Membrane</location>
        <topology evidence="1">Multi-pass membrane protein</topology>
    </subcellularLocation>
</comment>
<evidence type="ECO:0000256" key="7">
    <source>
        <dbReference type="ARBA" id="ARBA00023136"/>
    </source>
</evidence>
<feature type="transmembrane region" description="Helical" evidence="8">
    <location>
        <begin position="188"/>
        <end position="209"/>
    </location>
</feature>
<accession>A0A168MF02</accession>
<organism evidence="10 11">
    <name type="scientific">Mucor lusitanicus CBS 277.49</name>
    <dbReference type="NCBI Taxonomy" id="747725"/>
    <lineage>
        <taxon>Eukaryota</taxon>
        <taxon>Fungi</taxon>
        <taxon>Fungi incertae sedis</taxon>
        <taxon>Mucoromycota</taxon>
        <taxon>Mucoromycotina</taxon>
        <taxon>Mucoromycetes</taxon>
        <taxon>Mucorales</taxon>
        <taxon>Mucorineae</taxon>
        <taxon>Mucoraceae</taxon>
        <taxon>Mucor</taxon>
    </lineage>
</organism>
<evidence type="ECO:0000256" key="1">
    <source>
        <dbReference type="ARBA" id="ARBA00004141"/>
    </source>
</evidence>
<keyword evidence="3" id="KW-0813">Transport</keyword>
<evidence type="ECO:0000313" key="10">
    <source>
        <dbReference type="EMBL" id="OAD04836.1"/>
    </source>
</evidence>
<sequence length="442" mass="48406">MPIQEAEKYPTDNRSYNGSFKVEETVIDDYVEDDAQSTTNEFGHGNGSFLTGYFNVTCVVAGTGTLGLPHAFALGGWLGILIMLLAYMMACYSGVVLIRCLYAKPGHRLHDFKAVGSAAFGWPGYVVASFLHWLNLFGCPALYLVLASSNLNYLLQGTSGALDTKTWTCIFGAILLIPSLVAKTLKEITALSAVGAVCTMIAVFIVLIQSPIERNHATEPVITDSVIWTGFPSALATIAFSYGGNNTYPHVEHALKKPHQWKWAIIAGLSTCTCLYFLTAIPGYHSYGRGTESPIYNSLNNVVAKKISMIVMTIHVILAIPIYTTSFSLEFEKFSNFTDERLGKFKAWCARAIIRTCTMAVLVILAIFIPYFDDFMGLIGALSNCGLVFLLPILCYLKLTGVRNKPWYELAFCALTLFLGIIGCVFGTIDAIKALIHDFTSN</sequence>
<dbReference type="AlphaFoldDB" id="A0A168MF02"/>
<evidence type="ECO:0000256" key="3">
    <source>
        <dbReference type="ARBA" id="ARBA00022448"/>
    </source>
</evidence>
<keyword evidence="4 8" id="KW-0812">Transmembrane</keyword>
<keyword evidence="6 8" id="KW-1133">Transmembrane helix</keyword>
<evidence type="ECO:0000259" key="9">
    <source>
        <dbReference type="Pfam" id="PF01490"/>
    </source>
</evidence>
<proteinExistence type="inferred from homology"/>
<name>A0A168MF02_MUCCL</name>